<dbReference type="EMBL" id="QZBU01001682">
    <property type="protein sequence ID" value="TIA46651.1"/>
    <property type="molecule type" value="Genomic_DNA"/>
</dbReference>
<dbReference type="AlphaFoldDB" id="A0A4T0CFU8"/>
<evidence type="ECO:0000256" key="1">
    <source>
        <dbReference type="SAM" id="MobiDB-lite"/>
    </source>
</evidence>
<protein>
    <submittedName>
        <fullName evidence="2">Uncharacterized protein</fullName>
    </submittedName>
</protein>
<gene>
    <name evidence="2" type="ORF">D6C83_05291</name>
</gene>
<dbReference type="Proteomes" id="UP000304947">
    <property type="component" value="Unassembled WGS sequence"/>
</dbReference>
<sequence length="225" mass="24816">MISVARNTSKLASAGCISSFRDKHPTSSRVTSLKTAYRSYTSRTSLYAEAGFSISLYRTSRRKATPSTTTSTTTTSTATSTLPLPPPPTTITMPKLTLRLPGSLHAKSYTTASTYTAASIQAAVNEYIRFEDFLRSVGRGNPVFKNLLGDMQECARFASEMEKKEGYSHEDKVMEGMEEEVEEVGRQLQLMAVSSTEGEPKGKNKRSRDDEDVEVILEATKKMKL</sequence>
<evidence type="ECO:0000313" key="2">
    <source>
        <dbReference type="EMBL" id="TIA46651.1"/>
    </source>
</evidence>
<accession>A0A4T0CFU8</accession>
<reference evidence="2 3" key="1">
    <citation type="submission" date="2018-10" db="EMBL/GenBank/DDBJ databases">
        <title>Fifty Aureobasidium pullulans genomes reveal a recombining polyextremotolerant generalist.</title>
        <authorList>
            <person name="Gostincar C."/>
            <person name="Turk M."/>
            <person name="Zajc J."/>
            <person name="Gunde-Cimerman N."/>
        </authorList>
    </citation>
    <scope>NUCLEOTIDE SEQUENCE [LARGE SCALE GENOMIC DNA]</scope>
    <source>
        <strain evidence="2 3">EXF-3380</strain>
    </source>
</reference>
<feature type="compositionally biased region" description="Low complexity" evidence="1">
    <location>
        <begin position="65"/>
        <end position="82"/>
    </location>
</feature>
<feature type="region of interest" description="Disordered" evidence="1">
    <location>
        <begin position="192"/>
        <end position="213"/>
    </location>
</feature>
<feature type="region of interest" description="Disordered" evidence="1">
    <location>
        <begin position="63"/>
        <end position="88"/>
    </location>
</feature>
<evidence type="ECO:0000313" key="3">
    <source>
        <dbReference type="Proteomes" id="UP000304947"/>
    </source>
</evidence>
<proteinExistence type="predicted"/>
<name>A0A4T0CFU8_AURPU</name>
<organism evidence="2 3">
    <name type="scientific">Aureobasidium pullulans</name>
    <name type="common">Black yeast</name>
    <name type="synonym">Pullularia pullulans</name>
    <dbReference type="NCBI Taxonomy" id="5580"/>
    <lineage>
        <taxon>Eukaryota</taxon>
        <taxon>Fungi</taxon>
        <taxon>Dikarya</taxon>
        <taxon>Ascomycota</taxon>
        <taxon>Pezizomycotina</taxon>
        <taxon>Dothideomycetes</taxon>
        <taxon>Dothideomycetidae</taxon>
        <taxon>Dothideales</taxon>
        <taxon>Saccotheciaceae</taxon>
        <taxon>Aureobasidium</taxon>
    </lineage>
</organism>
<comment type="caution">
    <text evidence="2">The sequence shown here is derived from an EMBL/GenBank/DDBJ whole genome shotgun (WGS) entry which is preliminary data.</text>
</comment>